<evidence type="ECO:0000313" key="4">
    <source>
        <dbReference type="Proteomes" id="UP001548590"/>
    </source>
</evidence>
<sequence length="129" mass="13937">MATLHFWHKPGCSTNARQIEALRAAGHVVHPHNLLTEPWTAQRLLDFFIDLPIEQWFNPAAPVIRSGELSPALLDSGSALRTLIAEPLLIRRPLIEGEGLRVAGFDAARLGLADDPGSGCSGSPDICQP</sequence>
<evidence type="ECO:0000313" key="3">
    <source>
        <dbReference type="EMBL" id="MET1491989.1"/>
    </source>
</evidence>
<evidence type="ECO:0008006" key="5">
    <source>
        <dbReference type="Google" id="ProtNLM"/>
    </source>
</evidence>
<dbReference type="Gene3D" id="3.40.30.10">
    <property type="entry name" value="Glutaredoxin"/>
    <property type="match status" value="1"/>
</dbReference>
<dbReference type="InterPro" id="IPR006660">
    <property type="entry name" value="Arsenate_reductase-like"/>
</dbReference>
<reference evidence="3 4" key="1">
    <citation type="submission" date="2024-07" db="EMBL/GenBank/DDBJ databases">
        <title>Uliginosibacterium paludis KCTC:42655.</title>
        <authorList>
            <person name="Kim M.K."/>
        </authorList>
    </citation>
    <scope>NUCLEOTIDE SEQUENCE [LARGE SCALE GENOMIC DNA]</scope>
    <source>
        <strain evidence="3 4">KCTC 42655</strain>
    </source>
</reference>
<gene>
    <name evidence="3" type="ORF">ABVT11_19270</name>
</gene>
<name>A0ABV2CVN0_9RHOO</name>
<dbReference type="NCBIfam" id="TIGR01616">
    <property type="entry name" value="nitro_assoc"/>
    <property type="match status" value="1"/>
</dbReference>
<dbReference type="PROSITE" id="PS51353">
    <property type="entry name" value="ARSC"/>
    <property type="match status" value="1"/>
</dbReference>
<comment type="similarity">
    <text evidence="1 2">Belongs to the ArsC family.</text>
</comment>
<dbReference type="SUPFAM" id="SSF52833">
    <property type="entry name" value="Thioredoxin-like"/>
    <property type="match status" value="1"/>
</dbReference>
<dbReference type="EMBL" id="JBEWLZ010000018">
    <property type="protein sequence ID" value="MET1491989.1"/>
    <property type="molecule type" value="Genomic_DNA"/>
</dbReference>
<organism evidence="3 4">
    <name type="scientific">Uliginosibacterium paludis</name>
    <dbReference type="NCBI Taxonomy" id="1615952"/>
    <lineage>
        <taxon>Bacteria</taxon>
        <taxon>Pseudomonadati</taxon>
        <taxon>Pseudomonadota</taxon>
        <taxon>Betaproteobacteria</taxon>
        <taxon>Rhodocyclales</taxon>
        <taxon>Zoogloeaceae</taxon>
        <taxon>Uliginosibacterium</taxon>
    </lineage>
</organism>
<dbReference type="RefSeq" id="WP_345930184.1">
    <property type="nucleotide sequence ID" value="NZ_JBDIVF010000015.1"/>
</dbReference>
<accession>A0ABV2CVN0</accession>
<comment type="caution">
    <text evidence="3">The sequence shown here is derived from an EMBL/GenBank/DDBJ whole genome shotgun (WGS) entry which is preliminary data.</text>
</comment>
<dbReference type="InterPro" id="IPR006503">
    <property type="entry name" value="Nase-assoc"/>
</dbReference>
<protein>
    <recommendedName>
        <fullName evidence="5">Arsenate reductase family protein</fullName>
    </recommendedName>
</protein>
<evidence type="ECO:0000256" key="1">
    <source>
        <dbReference type="ARBA" id="ARBA00007198"/>
    </source>
</evidence>
<dbReference type="Proteomes" id="UP001548590">
    <property type="component" value="Unassembled WGS sequence"/>
</dbReference>
<proteinExistence type="inferred from homology"/>
<keyword evidence="4" id="KW-1185">Reference proteome</keyword>
<dbReference type="InterPro" id="IPR036249">
    <property type="entry name" value="Thioredoxin-like_sf"/>
</dbReference>
<evidence type="ECO:0000256" key="2">
    <source>
        <dbReference type="PROSITE-ProRule" id="PRU01282"/>
    </source>
</evidence>